<dbReference type="PANTHER" id="PTHR11011">
    <property type="entry name" value="MALE STERILITY PROTEIN 2-RELATED"/>
    <property type="match status" value="1"/>
</dbReference>
<dbReference type="InterPro" id="IPR026055">
    <property type="entry name" value="FAR"/>
</dbReference>
<proteinExistence type="predicted"/>
<organism evidence="2 3">
    <name type="scientific">Nannocystis exedens</name>
    <dbReference type="NCBI Taxonomy" id="54"/>
    <lineage>
        <taxon>Bacteria</taxon>
        <taxon>Pseudomonadati</taxon>
        <taxon>Myxococcota</taxon>
        <taxon>Polyangia</taxon>
        <taxon>Nannocystales</taxon>
        <taxon>Nannocystaceae</taxon>
        <taxon>Nannocystis</taxon>
    </lineage>
</organism>
<gene>
    <name evidence="2" type="ORF">SAMN02745121_06047</name>
</gene>
<evidence type="ECO:0000259" key="1">
    <source>
        <dbReference type="Pfam" id="PF07993"/>
    </source>
</evidence>
<evidence type="ECO:0000313" key="3">
    <source>
        <dbReference type="Proteomes" id="UP000199400"/>
    </source>
</evidence>
<dbReference type="InterPro" id="IPR013120">
    <property type="entry name" value="FAR_NAD-bd"/>
</dbReference>
<reference evidence="3" key="1">
    <citation type="submission" date="2016-10" db="EMBL/GenBank/DDBJ databases">
        <authorList>
            <person name="Varghese N."/>
            <person name="Submissions S."/>
        </authorList>
    </citation>
    <scope>NUCLEOTIDE SEQUENCE [LARGE SCALE GENOMIC DNA]</scope>
    <source>
        <strain evidence="3">ATCC 25963</strain>
    </source>
</reference>
<accession>A0A1I2EF73</accession>
<keyword evidence="3" id="KW-1185">Reference proteome</keyword>
<protein>
    <submittedName>
        <fullName evidence="2">Thioester reductase domain-containing protein</fullName>
    </submittedName>
</protein>
<dbReference type="OrthoDB" id="9795501at2"/>
<dbReference type="GO" id="GO:0080019">
    <property type="term" value="F:alcohol-forming very long-chain fatty acyl-CoA reductase activity"/>
    <property type="evidence" value="ECO:0007669"/>
    <property type="project" value="InterPro"/>
</dbReference>
<dbReference type="STRING" id="54.SAMN02745121_06047"/>
<dbReference type="AlphaFoldDB" id="A0A1I2EF73"/>
<dbReference type="SUPFAM" id="SSF51735">
    <property type="entry name" value="NAD(P)-binding Rossmann-fold domains"/>
    <property type="match status" value="1"/>
</dbReference>
<dbReference type="InterPro" id="IPR036291">
    <property type="entry name" value="NAD(P)-bd_dom_sf"/>
</dbReference>
<feature type="domain" description="Thioester reductase (TE)" evidence="1">
    <location>
        <begin position="5"/>
        <end position="245"/>
    </location>
</feature>
<dbReference type="EMBL" id="FOMX01000022">
    <property type="protein sequence ID" value="SFE91118.1"/>
    <property type="molecule type" value="Genomic_DNA"/>
</dbReference>
<dbReference type="Pfam" id="PF07993">
    <property type="entry name" value="NAD_binding_4"/>
    <property type="match status" value="1"/>
</dbReference>
<dbReference type="Gene3D" id="3.40.50.720">
    <property type="entry name" value="NAD(P)-binding Rossmann-like Domain"/>
    <property type="match status" value="1"/>
</dbReference>
<dbReference type="Proteomes" id="UP000199400">
    <property type="component" value="Unassembled WGS sequence"/>
</dbReference>
<name>A0A1I2EF73_9BACT</name>
<evidence type="ECO:0000313" key="2">
    <source>
        <dbReference type="EMBL" id="SFE91118.1"/>
    </source>
</evidence>
<sequence>MAIFLTGATGYIGSYVAAGLLDEHPSERLALLVRAKDPAEAEQRLWKSMQLHMDFPRFIDLVRTRCDLYLGDLTFPGLGLEAGAREKLVRTMDSVIHCAASLNRKSSKACFNVNLRGTLSVLKLARDAQDQHGLRRFTDISTVAVAGERKSEVVTEDNTIDWDKSDYDPYARTKKFCEHMLHELLPDVQQLVLRPSIVLGDSRFPETTQFDMVRAFVMLAKLPVLPFHPDWRLDIVPVDYVSKAIVTLHQRDKLAHDAYSLSSGTASLTYRQVVDAMRRAGHPVKHRFVPGLNGAFNRVVETASNTPRGWGLSLPASLLKVFLPYLTFDTVFDNRRVVDALGESPAPFDRYAYGLYRFAVDHNFSYPYKPWPGGAQVRQVA</sequence>
<dbReference type="RefSeq" id="WP_096332475.1">
    <property type="nucleotide sequence ID" value="NZ_FOMX01000022.1"/>
</dbReference>